<feature type="transmembrane region" description="Helical" evidence="8">
    <location>
        <begin position="213"/>
        <end position="230"/>
    </location>
</feature>
<keyword evidence="6 8" id="KW-0472">Membrane</keyword>
<evidence type="ECO:0000256" key="8">
    <source>
        <dbReference type="SAM" id="Phobius"/>
    </source>
</evidence>
<dbReference type="PANTHER" id="PTHR48022">
    <property type="entry name" value="PLASTIDIC GLUCOSE TRANSPORTER 4"/>
    <property type="match status" value="1"/>
</dbReference>
<gene>
    <name evidence="10" type="ORF">PG996_001445</name>
</gene>
<dbReference type="InterPro" id="IPR036259">
    <property type="entry name" value="MFS_trans_sf"/>
</dbReference>
<evidence type="ECO:0000256" key="6">
    <source>
        <dbReference type="ARBA" id="ARBA00023136"/>
    </source>
</evidence>
<feature type="transmembrane region" description="Helical" evidence="8">
    <location>
        <begin position="178"/>
        <end position="201"/>
    </location>
</feature>
<keyword evidence="5 8" id="KW-1133">Transmembrane helix</keyword>
<keyword evidence="4 8" id="KW-0812">Transmembrane</keyword>
<dbReference type="Pfam" id="PF00083">
    <property type="entry name" value="Sugar_tr"/>
    <property type="match status" value="1"/>
</dbReference>
<evidence type="ECO:0000256" key="1">
    <source>
        <dbReference type="ARBA" id="ARBA00004141"/>
    </source>
</evidence>
<reference evidence="10 11" key="1">
    <citation type="submission" date="2023-01" db="EMBL/GenBank/DDBJ databases">
        <title>Analysis of 21 Apiospora genomes using comparative genomics revels a genus with tremendous synthesis potential of carbohydrate active enzymes and secondary metabolites.</title>
        <authorList>
            <person name="Sorensen T."/>
        </authorList>
    </citation>
    <scope>NUCLEOTIDE SEQUENCE [LARGE SCALE GENOMIC DNA]</scope>
    <source>
        <strain evidence="10 11">CBS 83171</strain>
    </source>
</reference>
<evidence type="ECO:0000256" key="5">
    <source>
        <dbReference type="ARBA" id="ARBA00022989"/>
    </source>
</evidence>
<dbReference type="Proteomes" id="UP001446871">
    <property type="component" value="Unassembled WGS sequence"/>
</dbReference>
<feature type="transmembrane region" description="Helical" evidence="8">
    <location>
        <begin position="366"/>
        <end position="385"/>
    </location>
</feature>
<evidence type="ECO:0000313" key="11">
    <source>
        <dbReference type="Proteomes" id="UP001446871"/>
    </source>
</evidence>
<feature type="transmembrane region" description="Helical" evidence="8">
    <location>
        <begin position="341"/>
        <end position="359"/>
    </location>
</feature>
<dbReference type="InterPro" id="IPR005828">
    <property type="entry name" value="MFS_sugar_transport-like"/>
</dbReference>
<dbReference type="PANTHER" id="PTHR48022:SF29">
    <property type="entry name" value="SUGAR TRANSPORTER, PUTATIVE (AFU_ORTHOLOGUE AFUA_6G14500)-RELATED"/>
    <property type="match status" value="1"/>
</dbReference>
<dbReference type="InterPro" id="IPR003663">
    <property type="entry name" value="Sugar/inositol_transpt"/>
</dbReference>
<keyword evidence="3 7" id="KW-0813">Transport</keyword>
<dbReference type="EMBL" id="JAQQWM010000001">
    <property type="protein sequence ID" value="KAK8082664.1"/>
    <property type="molecule type" value="Genomic_DNA"/>
</dbReference>
<feature type="transmembrane region" description="Helical" evidence="8">
    <location>
        <begin position="86"/>
        <end position="109"/>
    </location>
</feature>
<dbReference type="PROSITE" id="PS50850">
    <property type="entry name" value="MFS"/>
    <property type="match status" value="1"/>
</dbReference>
<comment type="similarity">
    <text evidence="2 7">Belongs to the major facilitator superfamily. Sugar transporter (TC 2.A.1.1) family.</text>
</comment>
<evidence type="ECO:0000256" key="3">
    <source>
        <dbReference type="ARBA" id="ARBA00022448"/>
    </source>
</evidence>
<accession>A0ABR1WGM8</accession>
<comment type="caution">
    <text evidence="10">The sequence shown here is derived from an EMBL/GenBank/DDBJ whole genome shotgun (WGS) entry which is preliminary data.</text>
</comment>
<evidence type="ECO:0000256" key="7">
    <source>
        <dbReference type="RuleBase" id="RU003346"/>
    </source>
</evidence>
<dbReference type="SUPFAM" id="SSF103473">
    <property type="entry name" value="MFS general substrate transporter"/>
    <property type="match status" value="1"/>
</dbReference>
<feature type="transmembrane region" description="Helical" evidence="8">
    <location>
        <begin position="116"/>
        <end position="135"/>
    </location>
</feature>
<evidence type="ECO:0000256" key="4">
    <source>
        <dbReference type="ARBA" id="ARBA00022692"/>
    </source>
</evidence>
<dbReference type="InterPro" id="IPR020846">
    <property type="entry name" value="MFS_dom"/>
</dbReference>
<sequence length="540" mass="60285">MAVLNKGHGADPLIATIVAGDKTPWYKKPNLRILYLWLFICCMGVEMTSGFDSQLINALQFSPPFNTYFGEGHLDSKGKPAIKPDILGFINACYQLGSILAVPVAPWLSQRLGRRWSIMIGSLIQAVGALLQGFAQHGRDVAMYIIARMILGFGILFCIISGSSLIGELGHPKERPTLTAFFNASYFLGAIVAAAITIGTVEIPGNWSWRLPSLLQIVPSLLQIATVFLLPESPRYLVSKDRDDEATAILIKYHAEGDVHSELVQAEIAQIKTTIKLEMENNKQSWTQLFATAGMRRRVFLSVFIGLFTQMSGNTLLSYYSNVLFEKMGYTSKFAKSRINIANQCWSLINATVIAMFVARFRRRVMFLFSSVTMLLVFLAMTISFERLQEAVDGGFTNNAAQISALFWYFAYSPTYNIGNNSLTYTYLVEIWPYATRSRGIGVEQIFGKLGGFFSTYVNPLAMDAIGWKFMAAYTGWLAFENIFIFLFYPETYGRTLEELAFLFESDALVAQQTEAVEKVVHNLEHEGPKGGSTVAHHQV</sequence>
<feature type="transmembrane region" description="Helical" evidence="8">
    <location>
        <begin position="33"/>
        <end position="51"/>
    </location>
</feature>
<dbReference type="InterPro" id="IPR050360">
    <property type="entry name" value="MFS_Sugar_Transporters"/>
</dbReference>
<feature type="transmembrane region" description="Helical" evidence="8">
    <location>
        <begin position="141"/>
        <end position="166"/>
    </location>
</feature>
<comment type="subcellular location">
    <subcellularLocation>
        <location evidence="1">Membrane</location>
        <topology evidence="1">Multi-pass membrane protein</topology>
    </subcellularLocation>
</comment>
<name>A0ABR1WGM8_9PEZI</name>
<protein>
    <submittedName>
        <fullName evidence="10">Lactose permease</fullName>
    </submittedName>
</protein>
<evidence type="ECO:0000313" key="10">
    <source>
        <dbReference type="EMBL" id="KAK8082664.1"/>
    </source>
</evidence>
<organism evidence="10 11">
    <name type="scientific">Apiospora saccharicola</name>
    <dbReference type="NCBI Taxonomy" id="335842"/>
    <lineage>
        <taxon>Eukaryota</taxon>
        <taxon>Fungi</taxon>
        <taxon>Dikarya</taxon>
        <taxon>Ascomycota</taxon>
        <taxon>Pezizomycotina</taxon>
        <taxon>Sordariomycetes</taxon>
        <taxon>Xylariomycetidae</taxon>
        <taxon>Amphisphaeriales</taxon>
        <taxon>Apiosporaceae</taxon>
        <taxon>Apiospora</taxon>
    </lineage>
</organism>
<keyword evidence="11" id="KW-1185">Reference proteome</keyword>
<feature type="transmembrane region" description="Helical" evidence="8">
    <location>
        <begin position="299"/>
        <end position="321"/>
    </location>
</feature>
<feature type="transmembrane region" description="Helical" evidence="8">
    <location>
        <begin position="466"/>
        <end position="489"/>
    </location>
</feature>
<evidence type="ECO:0000256" key="2">
    <source>
        <dbReference type="ARBA" id="ARBA00010992"/>
    </source>
</evidence>
<dbReference type="Gene3D" id="1.20.1250.20">
    <property type="entry name" value="MFS general substrate transporter like domains"/>
    <property type="match status" value="1"/>
</dbReference>
<dbReference type="NCBIfam" id="TIGR00879">
    <property type="entry name" value="SP"/>
    <property type="match status" value="1"/>
</dbReference>
<proteinExistence type="inferred from homology"/>
<evidence type="ECO:0000259" key="9">
    <source>
        <dbReference type="PROSITE" id="PS50850"/>
    </source>
</evidence>
<feature type="domain" description="Major facilitator superfamily (MFS) profile" evidence="9">
    <location>
        <begin position="38"/>
        <end position="493"/>
    </location>
</feature>